<organism evidence="3 4">
    <name type="scientific">Pestalotiopsis fici (strain W106-1 / CGMCC3.15140)</name>
    <dbReference type="NCBI Taxonomy" id="1229662"/>
    <lineage>
        <taxon>Eukaryota</taxon>
        <taxon>Fungi</taxon>
        <taxon>Dikarya</taxon>
        <taxon>Ascomycota</taxon>
        <taxon>Pezizomycotina</taxon>
        <taxon>Sordariomycetes</taxon>
        <taxon>Xylariomycetidae</taxon>
        <taxon>Amphisphaeriales</taxon>
        <taxon>Sporocadaceae</taxon>
        <taxon>Pestalotiopsis</taxon>
    </lineage>
</organism>
<dbReference type="OrthoDB" id="4707666at2759"/>
<dbReference type="RefSeq" id="XP_007837396.1">
    <property type="nucleotide sequence ID" value="XM_007839205.1"/>
</dbReference>
<accession>W3WZJ6</accession>
<feature type="domain" description="Ecp2 effector protein-like" evidence="2">
    <location>
        <begin position="78"/>
        <end position="183"/>
    </location>
</feature>
<dbReference type="InterPro" id="IPR029226">
    <property type="entry name" value="Ecp2-like"/>
</dbReference>
<evidence type="ECO:0000313" key="4">
    <source>
        <dbReference type="Proteomes" id="UP000030651"/>
    </source>
</evidence>
<evidence type="ECO:0000256" key="1">
    <source>
        <dbReference type="SAM" id="SignalP"/>
    </source>
</evidence>
<evidence type="ECO:0000259" key="2">
    <source>
        <dbReference type="Pfam" id="PF14856"/>
    </source>
</evidence>
<keyword evidence="1" id="KW-0732">Signal</keyword>
<keyword evidence="4" id="KW-1185">Reference proteome</keyword>
<sequence length="200" mass="22069">MLGFVIRLTVALASSVICTMADAAAVSHMVERRVTNADGKTATILVNRELTHTSNKVLRTDYGPSSTFFPSDQFVSLCTPTSDIGSTVIDSPYTEDCSYILSYYRSEDHWGWWNLDGLVPGVDYAFIKHNTCSLYGRVPDGHTSLQISNADAEVFVNTTIKKYSTKFDDGKFDRVQGDGTIDCWESNGAVEVVATLSLRR</sequence>
<dbReference type="InParanoid" id="W3WZJ6"/>
<dbReference type="EMBL" id="KI912115">
    <property type="protein sequence ID" value="ETS78562.1"/>
    <property type="molecule type" value="Genomic_DNA"/>
</dbReference>
<reference evidence="4" key="1">
    <citation type="journal article" date="2015" name="BMC Genomics">
        <title>Genomic and transcriptomic analysis of the endophytic fungus Pestalotiopsis fici reveals its lifestyle and high potential for synthesis of natural products.</title>
        <authorList>
            <person name="Wang X."/>
            <person name="Zhang X."/>
            <person name="Liu L."/>
            <person name="Xiang M."/>
            <person name="Wang W."/>
            <person name="Sun X."/>
            <person name="Che Y."/>
            <person name="Guo L."/>
            <person name="Liu G."/>
            <person name="Guo L."/>
            <person name="Wang C."/>
            <person name="Yin W.B."/>
            <person name="Stadler M."/>
            <person name="Zhang X."/>
            <person name="Liu X."/>
        </authorList>
    </citation>
    <scope>NUCLEOTIDE SEQUENCE [LARGE SCALE GENOMIC DNA]</scope>
    <source>
        <strain evidence="4">W106-1 / CGMCC3.15140</strain>
    </source>
</reference>
<dbReference type="HOGENOM" id="CLU_1366678_0_0_1"/>
<dbReference type="AlphaFoldDB" id="W3WZJ6"/>
<feature type="signal peptide" evidence="1">
    <location>
        <begin position="1"/>
        <end position="23"/>
    </location>
</feature>
<evidence type="ECO:0000313" key="3">
    <source>
        <dbReference type="EMBL" id="ETS78562.1"/>
    </source>
</evidence>
<dbReference type="Pfam" id="PF14856">
    <property type="entry name" value="Hce2"/>
    <property type="match status" value="1"/>
</dbReference>
<gene>
    <name evidence="3" type="ORF">PFICI_10624</name>
</gene>
<proteinExistence type="predicted"/>
<name>W3WZJ6_PESFW</name>
<dbReference type="Proteomes" id="UP000030651">
    <property type="component" value="Unassembled WGS sequence"/>
</dbReference>
<protein>
    <recommendedName>
        <fullName evidence="2">Ecp2 effector protein-like domain-containing protein</fullName>
    </recommendedName>
</protein>
<feature type="chain" id="PRO_5004834066" description="Ecp2 effector protein-like domain-containing protein" evidence="1">
    <location>
        <begin position="24"/>
        <end position="200"/>
    </location>
</feature>
<dbReference type="GeneID" id="19275637"/>
<dbReference type="KEGG" id="pfy:PFICI_10624"/>